<feature type="compositionally biased region" description="Polar residues" evidence="1">
    <location>
        <begin position="32"/>
        <end position="47"/>
    </location>
</feature>
<dbReference type="EMBL" id="LXQA010086867">
    <property type="protein sequence ID" value="MCI13095.1"/>
    <property type="molecule type" value="Genomic_DNA"/>
</dbReference>
<evidence type="ECO:0000313" key="2">
    <source>
        <dbReference type="EMBL" id="MCI13095.1"/>
    </source>
</evidence>
<evidence type="ECO:0000256" key="1">
    <source>
        <dbReference type="SAM" id="MobiDB-lite"/>
    </source>
</evidence>
<feature type="region of interest" description="Disordered" evidence="1">
    <location>
        <begin position="1"/>
        <end position="47"/>
    </location>
</feature>
<proteinExistence type="predicted"/>
<dbReference type="Proteomes" id="UP000265520">
    <property type="component" value="Unassembled WGS sequence"/>
</dbReference>
<accession>A0A392PQ98</accession>
<organism evidence="2 3">
    <name type="scientific">Trifolium medium</name>
    <dbReference type="NCBI Taxonomy" id="97028"/>
    <lineage>
        <taxon>Eukaryota</taxon>
        <taxon>Viridiplantae</taxon>
        <taxon>Streptophyta</taxon>
        <taxon>Embryophyta</taxon>
        <taxon>Tracheophyta</taxon>
        <taxon>Spermatophyta</taxon>
        <taxon>Magnoliopsida</taxon>
        <taxon>eudicotyledons</taxon>
        <taxon>Gunneridae</taxon>
        <taxon>Pentapetalae</taxon>
        <taxon>rosids</taxon>
        <taxon>fabids</taxon>
        <taxon>Fabales</taxon>
        <taxon>Fabaceae</taxon>
        <taxon>Papilionoideae</taxon>
        <taxon>50 kb inversion clade</taxon>
        <taxon>NPAAA clade</taxon>
        <taxon>Hologalegina</taxon>
        <taxon>IRL clade</taxon>
        <taxon>Trifolieae</taxon>
        <taxon>Trifolium</taxon>
    </lineage>
</organism>
<keyword evidence="2" id="KW-0804">Transcription</keyword>
<dbReference type="GO" id="GO:0000428">
    <property type="term" value="C:DNA-directed RNA polymerase complex"/>
    <property type="evidence" value="ECO:0007669"/>
    <property type="project" value="UniProtKB-KW"/>
</dbReference>
<dbReference type="AlphaFoldDB" id="A0A392PQ98"/>
<name>A0A392PQ98_9FABA</name>
<reference evidence="2 3" key="1">
    <citation type="journal article" date="2018" name="Front. Plant Sci.">
        <title>Red Clover (Trifolium pratense) and Zigzag Clover (T. medium) - A Picture of Genomic Similarities and Differences.</title>
        <authorList>
            <person name="Dluhosova J."/>
            <person name="Istvanek J."/>
            <person name="Nedelnik J."/>
            <person name="Repkova J."/>
        </authorList>
    </citation>
    <scope>NUCLEOTIDE SEQUENCE [LARGE SCALE GENOMIC DNA]</scope>
    <source>
        <strain evidence="3">cv. 10/8</strain>
        <tissue evidence="2">Leaf</tissue>
    </source>
</reference>
<sequence>MNMEAQYESDAEPDDVGRKQNVATADDRVDTSESNVETTSRKPSTNG</sequence>
<evidence type="ECO:0000313" key="3">
    <source>
        <dbReference type="Proteomes" id="UP000265520"/>
    </source>
</evidence>
<keyword evidence="3" id="KW-1185">Reference proteome</keyword>
<protein>
    <submittedName>
        <fullName evidence="2">DNA-directed RNA polymerase</fullName>
    </submittedName>
</protein>
<keyword evidence="2" id="KW-0240">DNA-directed RNA polymerase</keyword>
<comment type="caution">
    <text evidence="2">The sequence shown here is derived from an EMBL/GenBank/DDBJ whole genome shotgun (WGS) entry which is preliminary data.</text>
</comment>
<feature type="non-terminal residue" evidence="2">
    <location>
        <position position="47"/>
    </location>
</feature>